<evidence type="ECO:0000313" key="3">
    <source>
        <dbReference type="EMBL" id="MEC3875917.1"/>
    </source>
</evidence>
<dbReference type="Proteomes" id="UP001348397">
    <property type="component" value="Unassembled WGS sequence"/>
</dbReference>
<feature type="domain" description="YcxB-like C-terminal" evidence="2">
    <location>
        <begin position="41"/>
        <end position="101"/>
    </location>
</feature>
<comment type="caution">
    <text evidence="3">The sequence shown here is derived from an EMBL/GenBank/DDBJ whole genome shotgun (WGS) entry which is preliminary data.</text>
</comment>
<sequence>MESASVWLLVFFLFIMIRTYFSVKNIFYSNKKIQENISYIFTDEKICMEGETFSEDFTWNSVYKVNENKEWFLIYHNAQTMNMVPKKYFTKEQLSELRDIIRKNNVKAKLRNH</sequence>
<keyword evidence="4" id="KW-1185">Reference proteome</keyword>
<feature type="transmembrane region" description="Helical" evidence="1">
    <location>
        <begin position="6"/>
        <end position="23"/>
    </location>
</feature>
<keyword evidence="1" id="KW-0812">Transmembrane</keyword>
<keyword evidence="1" id="KW-0472">Membrane</keyword>
<keyword evidence="1" id="KW-1133">Transmembrane helix</keyword>
<name>A0ABU6HVF4_9FLAO</name>
<protein>
    <submittedName>
        <fullName evidence="3">YcxB family protein</fullName>
    </submittedName>
</protein>
<evidence type="ECO:0000256" key="1">
    <source>
        <dbReference type="SAM" id="Phobius"/>
    </source>
</evidence>
<dbReference type="Pfam" id="PF14317">
    <property type="entry name" value="YcxB"/>
    <property type="match status" value="1"/>
</dbReference>
<dbReference type="InterPro" id="IPR025588">
    <property type="entry name" value="YcxB-like_C"/>
</dbReference>
<dbReference type="RefSeq" id="WP_326320719.1">
    <property type="nucleotide sequence ID" value="NZ_JAYLAA010000037.1"/>
</dbReference>
<accession>A0ABU6HVF4</accession>
<gene>
    <name evidence="3" type="ORF">SOP96_09360</name>
</gene>
<evidence type="ECO:0000313" key="4">
    <source>
        <dbReference type="Proteomes" id="UP001348397"/>
    </source>
</evidence>
<reference evidence="3 4" key="1">
    <citation type="submission" date="2024-01" db="EMBL/GenBank/DDBJ databases">
        <title>Chryseobacterium sp. T9W2-O.</title>
        <authorList>
            <person name="Maltman C."/>
        </authorList>
    </citation>
    <scope>NUCLEOTIDE SEQUENCE [LARGE SCALE GENOMIC DNA]</scope>
    <source>
        <strain evidence="3 4">T9W2-O</strain>
    </source>
</reference>
<evidence type="ECO:0000259" key="2">
    <source>
        <dbReference type="Pfam" id="PF14317"/>
    </source>
</evidence>
<organism evidence="3 4">
    <name type="scientific">Chryseobacterium salviniae</name>
    <dbReference type="NCBI Taxonomy" id="3101750"/>
    <lineage>
        <taxon>Bacteria</taxon>
        <taxon>Pseudomonadati</taxon>
        <taxon>Bacteroidota</taxon>
        <taxon>Flavobacteriia</taxon>
        <taxon>Flavobacteriales</taxon>
        <taxon>Weeksellaceae</taxon>
        <taxon>Chryseobacterium group</taxon>
        <taxon>Chryseobacterium</taxon>
    </lineage>
</organism>
<proteinExistence type="predicted"/>
<dbReference type="EMBL" id="JAYLAA010000037">
    <property type="protein sequence ID" value="MEC3875917.1"/>
    <property type="molecule type" value="Genomic_DNA"/>
</dbReference>